<accession>A0A3B4Y914</accession>
<protein>
    <submittedName>
        <fullName evidence="1">Uncharacterized protein</fullName>
    </submittedName>
</protein>
<organism evidence="1 2">
    <name type="scientific">Seriola lalandi dorsalis</name>
    <dbReference type="NCBI Taxonomy" id="1841481"/>
    <lineage>
        <taxon>Eukaryota</taxon>
        <taxon>Metazoa</taxon>
        <taxon>Chordata</taxon>
        <taxon>Craniata</taxon>
        <taxon>Vertebrata</taxon>
        <taxon>Euteleostomi</taxon>
        <taxon>Actinopterygii</taxon>
        <taxon>Neopterygii</taxon>
        <taxon>Teleostei</taxon>
        <taxon>Neoteleostei</taxon>
        <taxon>Acanthomorphata</taxon>
        <taxon>Carangaria</taxon>
        <taxon>Carangiformes</taxon>
        <taxon>Carangidae</taxon>
        <taxon>Seriola</taxon>
    </lineage>
</organism>
<proteinExistence type="predicted"/>
<sequence>FLYFYDFLCCTLPSQTVRSLSDTESLIPINSNKGILAKAAKTGTYEGLKLAILGTEQLPAQAACSKVHQTKKSLGFSSSPPGCLICIMKSQHRTDCKNFNTALERELQLLVDEGLWTFGGIKTQEERFIGGTVYLYRKPLVTG</sequence>
<dbReference type="STRING" id="1841481.ENSSLDP00000024566"/>
<name>A0A3B4Y914_SERLL</name>
<dbReference type="Ensembl" id="ENSSLDT00000025343.1">
    <property type="protein sequence ID" value="ENSSLDP00000024566.1"/>
    <property type="gene ID" value="ENSSLDG00000019143.1"/>
</dbReference>
<dbReference type="AlphaFoldDB" id="A0A3B4Y914"/>
<evidence type="ECO:0000313" key="2">
    <source>
        <dbReference type="Proteomes" id="UP000261360"/>
    </source>
</evidence>
<reference evidence="1" key="2">
    <citation type="submission" date="2025-09" db="UniProtKB">
        <authorList>
            <consortium name="Ensembl"/>
        </authorList>
    </citation>
    <scope>IDENTIFICATION</scope>
</reference>
<evidence type="ECO:0000313" key="1">
    <source>
        <dbReference type="Ensembl" id="ENSSLDP00000024566.1"/>
    </source>
</evidence>
<keyword evidence="2" id="KW-1185">Reference proteome</keyword>
<dbReference type="Proteomes" id="UP000261360">
    <property type="component" value="Unplaced"/>
</dbReference>
<reference evidence="1" key="1">
    <citation type="submission" date="2025-08" db="UniProtKB">
        <authorList>
            <consortium name="Ensembl"/>
        </authorList>
    </citation>
    <scope>IDENTIFICATION</scope>
</reference>